<dbReference type="InterPro" id="IPR036561">
    <property type="entry name" value="MAM33_sf"/>
</dbReference>
<name>A0A4Q1BKK6_TREME</name>
<dbReference type="PANTHER" id="PTHR10826:SF1">
    <property type="entry name" value="COMPLEMENT COMPONENT 1 Q SUBCOMPONENT-BINDING PROTEIN, MITOCHONDRIAL"/>
    <property type="match status" value="1"/>
</dbReference>
<evidence type="ECO:0008006" key="4">
    <source>
        <dbReference type="Google" id="ProtNLM"/>
    </source>
</evidence>
<dbReference type="SUPFAM" id="SSF54529">
    <property type="entry name" value="Mitochondrial glycoprotein MAM33-like"/>
    <property type="match status" value="1"/>
</dbReference>
<dbReference type="PANTHER" id="PTHR10826">
    <property type="entry name" value="COMPLEMENT COMPONENT 1"/>
    <property type="match status" value="1"/>
</dbReference>
<keyword evidence="3" id="KW-1185">Reference proteome</keyword>
<dbReference type="FunCoup" id="A0A4Q1BKK6">
    <property type="interactions" value="102"/>
</dbReference>
<dbReference type="InParanoid" id="A0A4Q1BKK6"/>
<dbReference type="VEuPathDB" id="FungiDB:TREMEDRAFT_73516"/>
<dbReference type="AlphaFoldDB" id="A0A4Q1BKK6"/>
<dbReference type="Pfam" id="PF02330">
    <property type="entry name" value="MAM33"/>
    <property type="match status" value="1"/>
</dbReference>
<dbReference type="Gene3D" id="3.10.280.10">
    <property type="entry name" value="Mitochondrial glycoprotein"/>
    <property type="match status" value="1"/>
</dbReference>
<evidence type="ECO:0000313" key="3">
    <source>
        <dbReference type="Proteomes" id="UP000289152"/>
    </source>
</evidence>
<dbReference type="OrthoDB" id="278212at2759"/>
<dbReference type="InterPro" id="IPR003428">
    <property type="entry name" value="MAM33"/>
</dbReference>
<dbReference type="EMBL" id="SDIL01000050">
    <property type="protein sequence ID" value="RXK38284.1"/>
    <property type="molecule type" value="Genomic_DNA"/>
</dbReference>
<proteinExistence type="predicted"/>
<accession>A0A4Q1BKK6</accession>
<dbReference type="STRING" id="5217.A0A4Q1BKK6"/>
<comment type="caution">
    <text evidence="2">The sequence shown here is derived from an EMBL/GenBank/DDBJ whole genome shotgun (WGS) entry which is preliminary data.</text>
</comment>
<organism evidence="2 3">
    <name type="scientific">Tremella mesenterica</name>
    <name type="common">Jelly fungus</name>
    <dbReference type="NCBI Taxonomy" id="5217"/>
    <lineage>
        <taxon>Eukaryota</taxon>
        <taxon>Fungi</taxon>
        <taxon>Dikarya</taxon>
        <taxon>Basidiomycota</taxon>
        <taxon>Agaricomycotina</taxon>
        <taxon>Tremellomycetes</taxon>
        <taxon>Tremellales</taxon>
        <taxon>Tremellaceae</taxon>
        <taxon>Tremella</taxon>
    </lineage>
</organism>
<sequence length="259" mass="28851">MALRLFRPLLRTPVLRVVARPTPLLRGSLGLISAPRQIKSFTSSPRRLGSGESDTQLSSALASEHTYELESASPSEIPEFLETFQEMKIWDIQDVSGSEDVVLTRKFGNETLKLTFQISDIDNDFPSSTSTEETLPEEPESNGPAYVTCSLLLTKPNGEHCLAFDLEAGEEGFGLTNVAVLNKKLGEMIGAEGDWQRRSKYMGPQFDHLDIGVQDGFVAYLAERGVDDSLANFILAYCDYKEQKEYVAWLSQVKEFVEL</sequence>
<feature type="compositionally biased region" description="Polar residues" evidence="1">
    <location>
        <begin position="52"/>
        <end position="61"/>
    </location>
</feature>
<reference evidence="2 3" key="1">
    <citation type="submission" date="2016-06" db="EMBL/GenBank/DDBJ databases">
        <title>Evolution of pathogenesis and genome organization in the Tremellales.</title>
        <authorList>
            <person name="Cuomo C."/>
            <person name="Litvintseva A."/>
            <person name="Heitman J."/>
            <person name="Chen Y."/>
            <person name="Sun S."/>
            <person name="Springer D."/>
            <person name="Dromer F."/>
            <person name="Young S."/>
            <person name="Zeng Q."/>
            <person name="Chapman S."/>
            <person name="Gujja S."/>
            <person name="Saif S."/>
            <person name="Birren B."/>
        </authorList>
    </citation>
    <scope>NUCLEOTIDE SEQUENCE [LARGE SCALE GENOMIC DNA]</scope>
    <source>
        <strain evidence="2 3">ATCC 28783</strain>
    </source>
</reference>
<evidence type="ECO:0000313" key="2">
    <source>
        <dbReference type="EMBL" id="RXK38284.1"/>
    </source>
</evidence>
<protein>
    <recommendedName>
        <fullName evidence="4">Complement component 1 Q subcomponent-binding protein, mitochondrial</fullName>
    </recommendedName>
</protein>
<dbReference type="GO" id="GO:0042256">
    <property type="term" value="P:cytosolic ribosome assembly"/>
    <property type="evidence" value="ECO:0007669"/>
    <property type="project" value="TreeGrafter"/>
</dbReference>
<dbReference type="GO" id="GO:0005759">
    <property type="term" value="C:mitochondrial matrix"/>
    <property type="evidence" value="ECO:0007669"/>
    <property type="project" value="InterPro"/>
</dbReference>
<dbReference type="Proteomes" id="UP000289152">
    <property type="component" value="Unassembled WGS sequence"/>
</dbReference>
<evidence type="ECO:0000256" key="1">
    <source>
        <dbReference type="SAM" id="MobiDB-lite"/>
    </source>
</evidence>
<feature type="region of interest" description="Disordered" evidence="1">
    <location>
        <begin position="42"/>
        <end position="74"/>
    </location>
</feature>
<gene>
    <name evidence="2" type="ORF">M231_04457</name>
</gene>